<evidence type="ECO:0000256" key="2">
    <source>
        <dbReference type="SAM" id="SignalP"/>
    </source>
</evidence>
<reference evidence="3 4" key="1">
    <citation type="journal article" date="2019" name="Anaerobe">
        <title>Detection of Robinsoniella peoriensis in multiple bone samples of a trauma patient.</title>
        <authorList>
            <person name="Schrottner P."/>
            <person name="Hartwich K."/>
            <person name="Bunk B."/>
            <person name="Schober I."/>
            <person name="Helbig S."/>
            <person name="Rudolph W.W."/>
            <person name="Gunzer F."/>
        </authorList>
    </citation>
    <scope>NUCLEOTIDE SEQUENCE [LARGE SCALE GENOMIC DNA]</scope>
    <source>
        <strain evidence="3 4">DSM 106044</strain>
    </source>
</reference>
<dbReference type="AlphaFoldDB" id="A0A4U8QB51"/>
<dbReference type="PROSITE" id="PS51257">
    <property type="entry name" value="PROKAR_LIPOPROTEIN"/>
    <property type="match status" value="1"/>
</dbReference>
<dbReference type="SUPFAM" id="SSF53850">
    <property type="entry name" value="Periplasmic binding protein-like II"/>
    <property type="match status" value="1"/>
</dbReference>
<dbReference type="Pfam" id="PF01547">
    <property type="entry name" value="SBP_bac_1"/>
    <property type="match status" value="1"/>
</dbReference>
<protein>
    <submittedName>
        <fullName evidence="3">Multiple sugar-binding protein</fullName>
    </submittedName>
</protein>
<proteinExistence type="predicted"/>
<dbReference type="PANTHER" id="PTHR43649:SF12">
    <property type="entry name" value="DIACETYLCHITOBIOSE BINDING PROTEIN DASA"/>
    <property type="match status" value="1"/>
</dbReference>
<dbReference type="Proteomes" id="UP000306509">
    <property type="component" value="Unassembled WGS sequence"/>
</dbReference>
<evidence type="ECO:0000313" key="4">
    <source>
        <dbReference type="Proteomes" id="UP000306509"/>
    </source>
</evidence>
<feature type="signal peptide" evidence="2">
    <location>
        <begin position="1"/>
        <end position="25"/>
    </location>
</feature>
<dbReference type="EMBL" id="QGQD01000077">
    <property type="protein sequence ID" value="TLC99105.1"/>
    <property type="molecule type" value="Genomic_DNA"/>
</dbReference>
<dbReference type="Gene3D" id="3.40.190.10">
    <property type="entry name" value="Periplasmic binding protein-like II"/>
    <property type="match status" value="2"/>
</dbReference>
<name>A0A4U8QB51_9FIRM</name>
<keyword evidence="4" id="KW-1185">Reference proteome</keyword>
<dbReference type="InterPro" id="IPR006059">
    <property type="entry name" value="SBP"/>
</dbReference>
<comment type="caution">
    <text evidence="3">The sequence shown here is derived from an EMBL/GenBank/DDBJ whole genome shotgun (WGS) entry which is preliminary data.</text>
</comment>
<feature type="region of interest" description="Disordered" evidence="1">
    <location>
        <begin position="27"/>
        <end position="52"/>
    </location>
</feature>
<gene>
    <name evidence="3" type="primary">msmE_30</name>
    <name evidence="3" type="ORF">DSM106044_04086</name>
</gene>
<organism evidence="3 4">
    <name type="scientific">Robinsoniella peoriensis</name>
    <dbReference type="NCBI Taxonomy" id="180332"/>
    <lineage>
        <taxon>Bacteria</taxon>
        <taxon>Bacillati</taxon>
        <taxon>Bacillota</taxon>
        <taxon>Clostridia</taxon>
        <taxon>Lachnospirales</taxon>
        <taxon>Lachnospiraceae</taxon>
        <taxon>Robinsoniella</taxon>
    </lineage>
</organism>
<evidence type="ECO:0000256" key="1">
    <source>
        <dbReference type="SAM" id="MobiDB-lite"/>
    </source>
</evidence>
<sequence length="451" mass="49110" precursor="true">MKRKTTTLIMSAILAAAMAAGCGNAGETAGSTGSQLETTAGSTESQAKGESGAEETVLTFMAVGGSNEQAFTDVIKAAADKFNAKNEFNAKINLEWYENEQYKTKLATLMTQNDVTDIFFTWEAGYMKDYVESEKVYSLSDALKADPEWMERFNDGAFDAVTYNDKIYAVPMGQAIIPIYYNTEIFAQNNLEVPKTWDEFVNVISTLKGAGVVPLSMACQDAWVPAQFMLELSGGVAGKELFEDIVNGKTTWDDPRYVETGKVFQELVSLGAFPESFLGLAYDEGRTLFTSEKAAMYSMGTWDTSAVIEGLGGSDKIGVFMMPAKNPDYNDVHIASVEKLFAISEKCENKEAALGFIKMLSDPEIQEKYVVDCGALSATNTKIDTSKVDPVTAKIMELQGQVKKALTPMDRQFGANVGGEFNNISLAIAGGKDPQEQFAALQNYAEQEADQ</sequence>
<dbReference type="InterPro" id="IPR050490">
    <property type="entry name" value="Bact_solute-bd_prot1"/>
</dbReference>
<dbReference type="PANTHER" id="PTHR43649">
    <property type="entry name" value="ARABINOSE-BINDING PROTEIN-RELATED"/>
    <property type="match status" value="1"/>
</dbReference>
<feature type="compositionally biased region" description="Polar residues" evidence="1">
    <location>
        <begin position="29"/>
        <end position="48"/>
    </location>
</feature>
<keyword evidence="2" id="KW-0732">Signal</keyword>
<accession>A0A4U8QB51</accession>
<dbReference type="RefSeq" id="WP_161597402.1">
    <property type="nucleotide sequence ID" value="NZ_QGQD01000077.1"/>
</dbReference>
<feature type="chain" id="PRO_5020349000" evidence="2">
    <location>
        <begin position="26"/>
        <end position="451"/>
    </location>
</feature>
<evidence type="ECO:0000313" key="3">
    <source>
        <dbReference type="EMBL" id="TLC99105.1"/>
    </source>
</evidence>